<protein>
    <submittedName>
        <fullName evidence="2">Alternate signal-mediated exported protein, family</fullName>
    </submittedName>
</protein>
<accession>A0A4U8QEE7</accession>
<dbReference type="NCBIfam" id="TIGR04088">
    <property type="entry name" value="cognate_SipW"/>
    <property type="match status" value="1"/>
</dbReference>
<proteinExistence type="predicted"/>
<organism evidence="2 3">
    <name type="scientific">Robinsoniella peoriensis</name>
    <dbReference type="NCBI Taxonomy" id="180332"/>
    <lineage>
        <taxon>Bacteria</taxon>
        <taxon>Bacillati</taxon>
        <taxon>Bacillota</taxon>
        <taxon>Clostridia</taxon>
        <taxon>Lachnospirales</taxon>
        <taxon>Lachnospiraceae</taxon>
        <taxon>Robinsoniella</taxon>
    </lineage>
</organism>
<feature type="chain" id="PRO_5039670501" evidence="1">
    <location>
        <begin position="27"/>
        <end position="215"/>
    </location>
</feature>
<evidence type="ECO:0000313" key="2">
    <source>
        <dbReference type="EMBL" id="TLD00256.1"/>
    </source>
</evidence>
<dbReference type="Proteomes" id="UP000306509">
    <property type="component" value="Unassembled WGS sequence"/>
</dbReference>
<dbReference type="STRING" id="180332.GCA_000797495_03607"/>
<feature type="signal peptide" evidence="1">
    <location>
        <begin position="1"/>
        <end position="26"/>
    </location>
</feature>
<keyword evidence="1" id="KW-0732">Signal</keyword>
<evidence type="ECO:0000313" key="3">
    <source>
        <dbReference type="Proteomes" id="UP000306509"/>
    </source>
</evidence>
<name>A0A4U8QEE7_9FIRM</name>
<dbReference type="AlphaFoldDB" id="A0A4U8QEE7"/>
<dbReference type="EMBL" id="QGQD01000057">
    <property type="protein sequence ID" value="TLD00256.1"/>
    <property type="molecule type" value="Genomic_DNA"/>
</dbReference>
<dbReference type="RefSeq" id="WP_138002712.1">
    <property type="nucleotide sequence ID" value="NZ_QGQD01000057.1"/>
</dbReference>
<evidence type="ECO:0000256" key="1">
    <source>
        <dbReference type="SAM" id="SignalP"/>
    </source>
</evidence>
<gene>
    <name evidence="2" type="ORF">DSM106044_02924</name>
</gene>
<reference evidence="2 3" key="1">
    <citation type="journal article" date="2019" name="Anaerobe">
        <title>Detection of Robinsoniella peoriensis in multiple bone samples of a trauma patient.</title>
        <authorList>
            <person name="Schrottner P."/>
            <person name="Hartwich K."/>
            <person name="Bunk B."/>
            <person name="Schober I."/>
            <person name="Helbig S."/>
            <person name="Rudolph W.W."/>
            <person name="Gunzer F."/>
        </authorList>
    </citation>
    <scope>NUCLEOTIDE SEQUENCE [LARGE SCALE GENOMIC DNA]</scope>
    <source>
        <strain evidence="2 3">DSM 106044</strain>
    </source>
</reference>
<dbReference type="InterPro" id="IPR023833">
    <property type="entry name" value="Signal_pept_SipW-depend-type"/>
</dbReference>
<keyword evidence="3" id="KW-1185">Reference proteome</keyword>
<sequence precursor="true">MKKKNFMIIGAAAVLLAATLISGTMASFQAETTSKNKISAGNIGIQLMEETANGGKEIKEGDIKNITGMPGDKIPEAIYVDNIKDNPLYLRVTLHKSWEDRSGEKNPKADANYISIITNQKDDWIIQADDENGEEMYFYYRKPLNEKESTSKIMDFIQIANIPSKEQNLYTGLSIAFDVEADAIQVIGAADAMLSEWGLEVKIDENGVLQEVEEE</sequence>
<comment type="caution">
    <text evidence="2">The sequence shown here is derived from an EMBL/GenBank/DDBJ whole genome shotgun (WGS) entry which is preliminary data.</text>
</comment>